<dbReference type="Proteomes" id="UP000256334">
    <property type="component" value="Unassembled WGS sequence"/>
</dbReference>
<organism evidence="2 3">
    <name type="scientific">Kushneria indalinina DSM 14324</name>
    <dbReference type="NCBI Taxonomy" id="1122140"/>
    <lineage>
        <taxon>Bacteria</taxon>
        <taxon>Pseudomonadati</taxon>
        <taxon>Pseudomonadota</taxon>
        <taxon>Gammaproteobacteria</taxon>
        <taxon>Oceanospirillales</taxon>
        <taxon>Halomonadaceae</taxon>
        <taxon>Kushneria</taxon>
    </lineage>
</organism>
<sequence length="108" mass="11269">MPLLKNRTVRLFSAAAMMTCLGTVSAPSHASDPCETVLCLAGMAMGAGMASECSSAVSDYFSIVKFKHGRPSLSRTAKARESFLDGCAGADSDTLELVNSSFGRVLSL</sequence>
<protein>
    <submittedName>
        <fullName evidence="2">TrbM protein</fullName>
    </submittedName>
</protein>
<dbReference type="EMBL" id="QRDJ01000013">
    <property type="protein sequence ID" value="REC93332.1"/>
    <property type="molecule type" value="Genomic_DNA"/>
</dbReference>
<reference evidence="2 3" key="1">
    <citation type="submission" date="2018-07" db="EMBL/GenBank/DDBJ databases">
        <title>Genomic Encyclopedia of Type Strains, Phase IV (KMG-IV): sequencing the most valuable type-strain genomes for metagenomic binning, comparative biology and taxonomic classification.</title>
        <authorList>
            <person name="Goeker M."/>
        </authorList>
    </citation>
    <scope>NUCLEOTIDE SEQUENCE [LARGE SCALE GENOMIC DNA]</scope>
    <source>
        <strain evidence="2 3">DSM 14324</strain>
    </source>
</reference>
<dbReference type="InterPro" id="IPR009989">
    <property type="entry name" value="TrbM"/>
</dbReference>
<dbReference type="AlphaFoldDB" id="A0A3D9DRL0"/>
<evidence type="ECO:0000256" key="1">
    <source>
        <dbReference type="SAM" id="SignalP"/>
    </source>
</evidence>
<proteinExistence type="predicted"/>
<dbReference type="Pfam" id="PF07424">
    <property type="entry name" value="TrbM"/>
    <property type="match status" value="1"/>
</dbReference>
<dbReference type="RefSeq" id="WP_211308886.1">
    <property type="nucleotide sequence ID" value="NZ_QRDJ01000013.1"/>
</dbReference>
<accession>A0A3D9DRL0</accession>
<feature type="chain" id="PRO_5017610701" evidence="1">
    <location>
        <begin position="31"/>
        <end position="108"/>
    </location>
</feature>
<name>A0A3D9DRL0_9GAMM</name>
<keyword evidence="1" id="KW-0732">Signal</keyword>
<gene>
    <name evidence="2" type="ORF">C8D72_3491</name>
</gene>
<evidence type="ECO:0000313" key="3">
    <source>
        <dbReference type="Proteomes" id="UP000256334"/>
    </source>
</evidence>
<keyword evidence="3" id="KW-1185">Reference proteome</keyword>
<comment type="caution">
    <text evidence="2">The sequence shown here is derived from an EMBL/GenBank/DDBJ whole genome shotgun (WGS) entry which is preliminary data.</text>
</comment>
<evidence type="ECO:0000313" key="2">
    <source>
        <dbReference type="EMBL" id="REC93332.1"/>
    </source>
</evidence>
<feature type="signal peptide" evidence="1">
    <location>
        <begin position="1"/>
        <end position="30"/>
    </location>
</feature>